<keyword evidence="2" id="KW-1185">Reference proteome</keyword>
<dbReference type="AlphaFoldDB" id="A0A4C1V5Q4"/>
<sequence length="112" mass="12728">MATTVRKLKRGKCKENVVMSALPVPMRSVQDTNLNVSHRPYSIPVDSMPIPDRFKLKTTSMGELDKSLCQKSTTSIRLVIFRNNILSHHKLVIPLEVAVLQMFNNRDLILPD</sequence>
<gene>
    <name evidence="1" type="ORF">EVAR_23286_1</name>
</gene>
<dbReference type="Proteomes" id="UP000299102">
    <property type="component" value="Unassembled WGS sequence"/>
</dbReference>
<organism evidence="1 2">
    <name type="scientific">Eumeta variegata</name>
    <name type="common">Bagworm moth</name>
    <name type="synonym">Eumeta japonica</name>
    <dbReference type="NCBI Taxonomy" id="151549"/>
    <lineage>
        <taxon>Eukaryota</taxon>
        <taxon>Metazoa</taxon>
        <taxon>Ecdysozoa</taxon>
        <taxon>Arthropoda</taxon>
        <taxon>Hexapoda</taxon>
        <taxon>Insecta</taxon>
        <taxon>Pterygota</taxon>
        <taxon>Neoptera</taxon>
        <taxon>Endopterygota</taxon>
        <taxon>Lepidoptera</taxon>
        <taxon>Glossata</taxon>
        <taxon>Ditrysia</taxon>
        <taxon>Tineoidea</taxon>
        <taxon>Psychidae</taxon>
        <taxon>Oiketicinae</taxon>
        <taxon>Eumeta</taxon>
    </lineage>
</organism>
<proteinExistence type="predicted"/>
<comment type="caution">
    <text evidence="1">The sequence shown here is derived from an EMBL/GenBank/DDBJ whole genome shotgun (WGS) entry which is preliminary data.</text>
</comment>
<reference evidence="1 2" key="1">
    <citation type="journal article" date="2019" name="Commun. Biol.">
        <title>The bagworm genome reveals a unique fibroin gene that provides high tensile strength.</title>
        <authorList>
            <person name="Kono N."/>
            <person name="Nakamura H."/>
            <person name="Ohtoshi R."/>
            <person name="Tomita M."/>
            <person name="Numata K."/>
            <person name="Arakawa K."/>
        </authorList>
    </citation>
    <scope>NUCLEOTIDE SEQUENCE [LARGE SCALE GENOMIC DNA]</scope>
</reference>
<accession>A0A4C1V5Q4</accession>
<evidence type="ECO:0000313" key="1">
    <source>
        <dbReference type="EMBL" id="GBP33939.1"/>
    </source>
</evidence>
<dbReference type="EMBL" id="BGZK01000281">
    <property type="protein sequence ID" value="GBP33939.1"/>
    <property type="molecule type" value="Genomic_DNA"/>
</dbReference>
<protein>
    <submittedName>
        <fullName evidence="1">Uncharacterized protein</fullName>
    </submittedName>
</protein>
<name>A0A4C1V5Q4_EUMVA</name>
<evidence type="ECO:0000313" key="2">
    <source>
        <dbReference type="Proteomes" id="UP000299102"/>
    </source>
</evidence>